<gene>
    <name evidence="2" type="ORF">EC847_11712</name>
</gene>
<keyword evidence="1" id="KW-1133">Transmembrane helix</keyword>
<keyword evidence="1" id="KW-0812">Transmembrane</keyword>
<evidence type="ECO:0000313" key="3">
    <source>
        <dbReference type="Proteomes" id="UP000295530"/>
    </source>
</evidence>
<dbReference type="OrthoDB" id="9945193at2"/>
<feature type="transmembrane region" description="Helical" evidence="1">
    <location>
        <begin position="6"/>
        <end position="22"/>
    </location>
</feature>
<organism evidence="2 3">
    <name type="scientific">Scandinavium goeteborgense</name>
    <dbReference type="NCBI Taxonomy" id="1851514"/>
    <lineage>
        <taxon>Bacteria</taxon>
        <taxon>Pseudomonadati</taxon>
        <taxon>Pseudomonadota</taxon>
        <taxon>Gammaproteobacteria</taxon>
        <taxon>Enterobacterales</taxon>
        <taxon>Enterobacteriaceae</taxon>
        <taxon>Scandinavium</taxon>
    </lineage>
</organism>
<dbReference type="EMBL" id="SNVX01000017">
    <property type="protein sequence ID" value="TDN51541.1"/>
    <property type="molecule type" value="Genomic_DNA"/>
</dbReference>
<name>A0A4R6E1F3_SCAGO</name>
<dbReference type="AlphaFoldDB" id="A0A4R6E1F3"/>
<comment type="caution">
    <text evidence="2">The sequence shown here is derived from an EMBL/GenBank/DDBJ whole genome shotgun (WGS) entry which is preliminary data.</text>
</comment>
<proteinExistence type="predicted"/>
<dbReference type="RefSeq" id="WP_133462043.1">
    <property type="nucleotide sequence ID" value="NZ_SNVX01000017.1"/>
</dbReference>
<evidence type="ECO:0000256" key="1">
    <source>
        <dbReference type="SAM" id="Phobius"/>
    </source>
</evidence>
<evidence type="ECO:0000313" key="2">
    <source>
        <dbReference type="EMBL" id="TDN51541.1"/>
    </source>
</evidence>
<accession>A0A4R6E1F3</accession>
<dbReference type="Proteomes" id="UP000295530">
    <property type="component" value="Unassembled WGS sequence"/>
</dbReference>
<keyword evidence="1" id="KW-0472">Membrane</keyword>
<protein>
    <submittedName>
        <fullName evidence="2">Uncharacterized protein</fullName>
    </submittedName>
</protein>
<keyword evidence="3" id="KW-1185">Reference proteome</keyword>
<sequence>MNIYAVILTTFAAKFLFSVVVYKKNKHVFKRMSLPTKGAVIGGSWAASYGLLQLINGII</sequence>
<reference evidence="2 3" key="1">
    <citation type="submission" date="2019-03" db="EMBL/GenBank/DDBJ databases">
        <title>Genomic analyses of the natural microbiome of Caenorhabditis elegans.</title>
        <authorList>
            <person name="Samuel B."/>
        </authorList>
    </citation>
    <scope>NUCLEOTIDE SEQUENCE [LARGE SCALE GENOMIC DNA]</scope>
    <source>
        <strain evidence="2 3">BIGb0156</strain>
    </source>
</reference>